<name>A0ABX9M984_9FIRM</name>
<dbReference type="InterPro" id="IPR029063">
    <property type="entry name" value="SAM-dependent_MTases_sf"/>
</dbReference>
<dbReference type="SMART" id="SM00363">
    <property type="entry name" value="S4"/>
    <property type="match status" value="1"/>
</dbReference>
<dbReference type="GO" id="GO:0008168">
    <property type="term" value="F:methyltransferase activity"/>
    <property type="evidence" value="ECO:0007669"/>
    <property type="project" value="UniProtKB-KW"/>
</dbReference>
<dbReference type="RefSeq" id="WP_083989989.1">
    <property type="nucleotide sequence ID" value="NZ_CP017037.1"/>
</dbReference>
<dbReference type="SUPFAM" id="SSF55174">
    <property type="entry name" value="Alpha-L RNA-binding motif"/>
    <property type="match status" value="1"/>
</dbReference>
<keyword evidence="1 3" id="KW-0694">RNA-binding</keyword>
<evidence type="ECO:0000256" key="2">
    <source>
        <dbReference type="ARBA" id="ARBA00029460"/>
    </source>
</evidence>
<comment type="similarity">
    <text evidence="2">Belongs to the TlyA family.</text>
</comment>
<keyword evidence="5" id="KW-0808">Transferase</keyword>
<dbReference type="InterPro" id="IPR002942">
    <property type="entry name" value="S4_RNA-bd"/>
</dbReference>
<dbReference type="EMBL" id="QWKU01000001">
    <property type="protein sequence ID" value="RID94076.1"/>
    <property type="molecule type" value="Genomic_DNA"/>
</dbReference>
<accession>A0ABX9M984</accession>
<dbReference type="SUPFAM" id="SSF53335">
    <property type="entry name" value="S-adenosyl-L-methionine-dependent methyltransferases"/>
    <property type="match status" value="1"/>
</dbReference>
<dbReference type="InterPro" id="IPR047048">
    <property type="entry name" value="TlyA"/>
</dbReference>
<evidence type="ECO:0000256" key="3">
    <source>
        <dbReference type="PROSITE-ProRule" id="PRU00182"/>
    </source>
</evidence>
<gene>
    <name evidence="5" type="ORF">DX915_00590</name>
</gene>
<protein>
    <submittedName>
        <fullName evidence="5">TlyA family RNA methyltransferase</fullName>
    </submittedName>
</protein>
<dbReference type="PANTHER" id="PTHR32319:SF0">
    <property type="entry name" value="BACTERIAL HEMOLYSIN-LIKE PROTEIN"/>
    <property type="match status" value="1"/>
</dbReference>
<organism evidence="5 6">
    <name type="scientific">Dialister pneumosintes</name>
    <dbReference type="NCBI Taxonomy" id="39950"/>
    <lineage>
        <taxon>Bacteria</taxon>
        <taxon>Bacillati</taxon>
        <taxon>Bacillota</taxon>
        <taxon>Negativicutes</taxon>
        <taxon>Veillonellales</taxon>
        <taxon>Veillonellaceae</taxon>
        <taxon>Dialister</taxon>
    </lineage>
</organism>
<sequence>MFDYNILNPEKENKTKKTKDKKKERLDVLLVEKGFFNSRESAKRHIMTGIVLVENVPIDKAGTKVPINASIRLKGQIMPYVGRGGYKLEKALKSFHITLKDKVMADFGASTGGFTDCALQNGIKKVFAIDVGYNQLDWELRNNTKVVNMEKTNIKDISFDILKEKVDFISTDISFISVLKIIPAVKSILKDNGELVILIKPQFEAGREKVGKGGIVKDSRVHEEVIQRVVEKFSDEGFKVIDITYSPIKGGQGNIEFLAYIQREKHDDKHVVFSKDIIHKVVEEAHTYLKE</sequence>
<comment type="caution">
    <text evidence="5">The sequence shown here is derived from an EMBL/GenBank/DDBJ whole genome shotgun (WGS) entry which is preliminary data.</text>
</comment>
<dbReference type="PROSITE" id="PS50889">
    <property type="entry name" value="S4"/>
    <property type="match status" value="1"/>
</dbReference>
<dbReference type="InterPro" id="IPR002877">
    <property type="entry name" value="RNA_MeTrfase_FtsJ_dom"/>
</dbReference>
<dbReference type="Gene3D" id="3.40.50.150">
    <property type="entry name" value="Vaccinia Virus protein VP39"/>
    <property type="match status" value="1"/>
</dbReference>
<dbReference type="GO" id="GO:0032259">
    <property type="term" value="P:methylation"/>
    <property type="evidence" value="ECO:0007669"/>
    <property type="project" value="UniProtKB-KW"/>
</dbReference>
<dbReference type="CDD" id="cd00165">
    <property type="entry name" value="S4"/>
    <property type="match status" value="1"/>
</dbReference>
<dbReference type="InterPro" id="IPR036986">
    <property type="entry name" value="S4_RNA-bd_sf"/>
</dbReference>
<dbReference type="Gene3D" id="3.10.290.10">
    <property type="entry name" value="RNA-binding S4 domain"/>
    <property type="match status" value="1"/>
</dbReference>
<keyword evidence="5" id="KW-0489">Methyltransferase</keyword>
<proteinExistence type="inferred from homology"/>
<reference evidence="5 6" key="1">
    <citation type="submission" date="2018-08" db="EMBL/GenBank/DDBJ databases">
        <title>Draft genome sequence of Dialister pneumosintes KCOM 1685.</title>
        <authorList>
            <person name="Kook J.-K."/>
            <person name="Park S.-N."/>
            <person name="Lim Y.K."/>
        </authorList>
    </citation>
    <scope>NUCLEOTIDE SEQUENCE [LARGE SCALE GENOMIC DNA]</scope>
    <source>
        <strain evidence="5 6">KCOM 1685</strain>
    </source>
</reference>
<dbReference type="PIRSF" id="PIRSF005578">
    <property type="entry name" value="TlyA"/>
    <property type="match status" value="1"/>
</dbReference>
<dbReference type="InterPro" id="IPR004538">
    <property type="entry name" value="Hemolysin_A/TlyA"/>
</dbReference>
<evidence type="ECO:0000259" key="4">
    <source>
        <dbReference type="SMART" id="SM00363"/>
    </source>
</evidence>
<evidence type="ECO:0000256" key="1">
    <source>
        <dbReference type="ARBA" id="ARBA00022884"/>
    </source>
</evidence>
<dbReference type="Pfam" id="PF01728">
    <property type="entry name" value="FtsJ"/>
    <property type="match status" value="1"/>
</dbReference>
<dbReference type="Pfam" id="PF01479">
    <property type="entry name" value="S4"/>
    <property type="match status" value="1"/>
</dbReference>
<dbReference type="PANTHER" id="PTHR32319">
    <property type="entry name" value="BACTERIAL HEMOLYSIN-LIKE PROTEIN"/>
    <property type="match status" value="1"/>
</dbReference>
<evidence type="ECO:0000313" key="5">
    <source>
        <dbReference type="EMBL" id="RID94076.1"/>
    </source>
</evidence>
<keyword evidence="6" id="KW-1185">Reference proteome</keyword>
<evidence type="ECO:0000313" key="6">
    <source>
        <dbReference type="Proteomes" id="UP000266262"/>
    </source>
</evidence>
<feature type="domain" description="RNA-binding S4" evidence="4">
    <location>
        <begin position="24"/>
        <end position="87"/>
    </location>
</feature>
<dbReference type="Proteomes" id="UP000266262">
    <property type="component" value="Unassembled WGS sequence"/>
</dbReference>
<dbReference type="NCBIfam" id="TIGR00478">
    <property type="entry name" value="tly"/>
    <property type="match status" value="1"/>
</dbReference>